<accession>A0ABT1MEK8</accession>
<dbReference type="SUPFAM" id="SSF53448">
    <property type="entry name" value="Nucleotide-diphospho-sugar transferases"/>
    <property type="match status" value="1"/>
</dbReference>
<evidence type="ECO:0000256" key="4">
    <source>
        <dbReference type="ARBA" id="ARBA00022692"/>
    </source>
</evidence>
<dbReference type="PANTHER" id="PTHR48090">
    <property type="entry name" value="UNDECAPRENYL-PHOSPHATE 4-DEOXY-4-FORMAMIDO-L-ARABINOSE TRANSFERASE-RELATED"/>
    <property type="match status" value="1"/>
</dbReference>
<evidence type="ECO:0000256" key="5">
    <source>
        <dbReference type="ARBA" id="ARBA00022989"/>
    </source>
</evidence>
<evidence type="ECO:0000313" key="10">
    <source>
        <dbReference type="Proteomes" id="UP001205603"/>
    </source>
</evidence>
<evidence type="ECO:0000256" key="2">
    <source>
        <dbReference type="ARBA" id="ARBA00022676"/>
    </source>
</evidence>
<keyword evidence="2" id="KW-0328">Glycosyltransferase</keyword>
<dbReference type="InterPro" id="IPR001173">
    <property type="entry name" value="Glyco_trans_2-like"/>
</dbReference>
<dbReference type="Gene3D" id="3.90.550.10">
    <property type="entry name" value="Spore Coat Polysaccharide Biosynthesis Protein SpsA, Chain A"/>
    <property type="match status" value="1"/>
</dbReference>
<dbReference type="InterPro" id="IPR029044">
    <property type="entry name" value="Nucleotide-diphossugar_trans"/>
</dbReference>
<keyword evidence="3" id="KW-0808">Transferase</keyword>
<feature type="transmembrane region" description="Helical" evidence="7">
    <location>
        <begin position="229"/>
        <end position="250"/>
    </location>
</feature>
<dbReference type="PANTHER" id="PTHR48090:SF1">
    <property type="entry name" value="PROPHAGE BACTOPRENOL GLUCOSYL TRANSFERASE HOMOLOG"/>
    <property type="match status" value="1"/>
</dbReference>
<keyword evidence="4 7" id="KW-0812">Transmembrane</keyword>
<evidence type="ECO:0000313" key="9">
    <source>
        <dbReference type="EMBL" id="MCP9611059.1"/>
    </source>
</evidence>
<keyword evidence="10" id="KW-1185">Reference proteome</keyword>
<name>A0ABT1MEK8_9BACT</name>
<dbReference type="CDD" id="cd04187">
    <property type="entry name" value="DPM1_like_bac"/>
    <property type="match status" value="1"/>
</dbReference>
<dbReference type="InterPro" id="IPR050256">
    <property type="entry name" value="Glycosyltransferase_2"/>
</dbReference>
<feature type="transmembrane region" description="Helical" evidence="7">
    <location>
        <begin position="262"/>
        <end position="288"/>
    </location>
</feature>
<comment type="caution">
    <text evidence="9">The sequence shown here is derived from an EMBL/GenBank/DDBJ whole genome shotgun (WGS) entry which is preliminary data.</text>
</comment>
<reference evidence="9 10" key="1">
    <citation type="submission" date="2022-07" db="EMBL/GenBank/DDBJ databases">
        <title>Fecal culturing of patients with breast cancer.</title>
        <authorList>
            <person name="Teng N.M.Y."/>
            <person name="Kiu R."/>
            <person name="Evans R."/>
            <person name="Baker D.J."/>
            <person name="Zenner C."/>
            <person name="Robinson S.D."/>
            <person name="Hall L.J."/>
        </authorList>
    </citation>
    <scope>NUCLEOTIDE SEQUENCE [LARGE SCALE GENOMIC DNA]</scope>
    <source>
        <strain evidence="9 10">LH1063</strain>
    </source>
</reference>
<keyword evidence="6 7" id="KW-0472">Membrane</keyword>
<protein>
    <submittedName>
        <fullName evidence="9">Glycosyltransferase family 2 protein</fullName>
    </submittedName>
</protein>
<organism evidence="9 10">
    <name type="scientific">Coprobacter tertius</name>
    <dbReference type="NCBI Taxonomy" id="2944915"/>
    <lineage>
        <taxon>Bacteria</taxon>
        <taxon>Pseudomonadati</taxon>
        <taxon>Bacteroidota</taxon>
        <taxon>Bacteroidia</taxon>
        <taxon>Bacteroidales</taxon>
        <taxon>Barnesiellaceae</taxon>
        <taxon>Coprobacter</taxon>
    </lineage>
</organism>
<dbReference type="Pfam" id="PF00535">
    <property type="entry name" value="Glycos_transf_2"/>
    <property type="match status" value="1"/>
</dbReference>
<feature type="domain" description="Glycosyltransferase 2-like" evidence="8">
    <location>
        <begin position="4"/>
        <end position="165"/>
    </location>
</feature>
<evidence type="ECO:0000256" key="7">
    <source>
        <dbReference type="SAM" id="Phobius"/>
    </source>
</evidence>
<evidence type="ECO:0000256" key="6">
    <source>
        <dbReference type="ARBA" id="ARBA00023136"/>
    </source>
</evidence>
<comment type="subcellular location">
    <subcellularLocation>
        <location evidence="1">Membrane</location>
        <topology evidence="1">Multi-pass membrane protein</topology>
    </subcellularLocation>
</comment>
<dbReference type="EMBL" id="JANDHW010000002">
    <property type="protein sequence ID" value="MCP9611059.1"/>
    <property type="molecule type" value="Genomic_DNA"/>
</dbReference>
<proteinExistence type="predicted"/>
<sequence length="324" mass="37117">MKLSVIIPCYNEEEVIHTSYQRFTDVMRTNSYDYELVMINDGSRDNTLNILTELAHKDKNVKVISFSRNFGHQNAVTAGLHNCTGDVAVIIDADLQDPPEVIPQMIETYVQEGSNVVYAVRNQRKGESLFKLLTAKMYYRTLNYLSDFSFPVDTGDFRLIDRQVINTFKKFPEKHKYLRGLFTWMGFKQTPFYYDRDERAAGKTKYSFGKMIKLASVGIFGFSKKPLKLAISLGSISMIFALGLVIWILYLQLFAVDKVVPGWSSTIITILFLGGIQLFTIGILGEYIGNIFDETKNRPEYIIQEKLNFDTDTPKKEKTHAPEL</sequence>
<evidence type="ECO:0000256" key="3">
    <source>
        <dbReference type="ARBA" id="ARBA00022679"/>
    </source>
</evidence>
<keyword evidence="5 7" id="KW-1133">Transmembrane helix</keyword>
<evidence type="ECO:0000259" key="8">
    <source>
        <dbReference type="Pfam" id="PF00535"/>
    </source>
</evidence>
<dbReference type="RefSeq" id="WP_255025712.1">
    <property type="nucleotide sequence ID" value="NZ_JANDHW010000002.1"/>
</dbReference>
<gene>
    <name evidence="9" type="ORF">NMU02_03005</name>
</gene>
<dbReference type="Proteomes" id="UP001205603">
    <property type="component" value="Unassembled WGS sequence"/>
</dbReference>
<evidence type="ECO:0000256" key="1">
    <source>
        <dbReference type="ARBA" id="ARBA00004141"/>
    </source>
</evidence>